<reference evidence="2" key="1">
    <citation type="submission" date="2023-05" db="EMBL/GenBank/DDBJ databases">
        <authorList>
            <person name="Zhang X."/>
        </authorList>
    </citation>
    <scope>NUCLEOTIDE SEQUENCE</scope>
    <source>
        <strain evidence="2">YF14B1</strain>
    </source>
</reference>
<dbReference type="Gene3D" id="1.10.10.60">
    <property type="entry name" value="Homeodomain-like"/>
    <property type="match status" value="1"/>
</dbReference>
<dbReference type="PROSITE" id="PS01124">
    <property type="entry name" value="HTH_ARAC_FAMILY_2"/>
    <property type="match status" value="1"/>
</dbReference>
<comment type="caution">
    <text evidence="2">The sequence shown here is derived from an EMBL/GenBank/DDBJ whole genome shotgun (WGS) entry which is preliminary data.</text>
</comment>
<dbReference type="AlphaFoldDB" id="A0AAE3QPJ7"/>
<evidence type="ECO:0000313" key="3">
    <source>
        <dbReference type="Proteomes" id="UP001241110"/>
    </source>
</evidence>
<evidence type="ECO:0000259" key="1">
    <source>
        <dbReference type="PROSITE" id="PS01124"/>
    </source>
</evidence>
<name>A0AAE3QPJ7_9BACT</name>
<feature type="domain" description="HTH araC/xylS-type" evidence="1">
    <location>
        <begin position="167"/>
        <end position="265"/>
    </location>
</feature>
<protein>
    <recommendedName>
        <fullName evidence="1">HTH araC/xylS-type domain-containing protein</fullName>
    </recommendedName>
</protein>
<organism evidence="2 3">
    <name type="scientific">Xanthocytophaga flava</name>
    <dbReference type="NCBI Taxonomy" id="3048013"/>
    <lineage>
        <taxon>Bacteria</taxon>
        <taxon>Pseudomonadati</taxon>
        <taxon>Bacteroidota</taxon>
        <taxon>Cytophagia</taxon>
        <taxon>Cytophagales</taxon>
        <taxon>Rhodocytophagaceae</taxon>
        <taxon>Xanthocytophaga</taxon>
    </lineage>
</organism>
<dbReference type="GO" id="GO:0003700">
    <property type="term" value="F:DNA-binding transcription factor activity"/>
    <property type="evidence" value="ECO:0007669"/>
    <property type="project" value="InterPro"/>
</dbReference>
<dbReference type="InterPro" id="IPR018060">
    <property type="entry name" value="HTH_AraC"/>
</dbReference>
<proteinExistence type="predicted"/>
<dbReference type="Proteomes" id="UP001241110">
    <property type="component" value="Unassembled WGS sequence"/>
</dbReference>
<sequence>MKGRIVLETEKQEFIRIAWPSPALRKLIAYYFEVKSPINQTTSTHLYSIPSLHGLFCFSLNNSTWISTEQQYQKETILKGTQLLGAFTYPLCSVFPYQKHAFYIKLQPGVLEKLTGFLPGELLNEQSTPENIWKNELTEQIGNTSTFEQRIACAETYFKNHQYFSFSYAFNLIQTALSLFSHYPTQSIETIADNLSVSYRTLHRHFNHELVLSPKYCQKLIRFRQGISLYRTKGSQCDYSHLGYTDFSHFCREARQIALRAPSEI</sequence>
<dbReference type="GO" id="GO:0043565">
    <property type="term" value="F:sequence-specific DNA binding"/>
    <property type="evidence" value="ECO:0007669"/>
    <property type="project" value="InterPro"/>
</dbReference>
<gene>
    <name evidence="2" type="ORF">QNI16_20655</name>
</gene>
<dbReference type="RefSeq" id="WP_313982338.1">
    <property type="nucleotide sequence ID" value="NZ_JASJOS010000009.1"/>
</dbReference>
<evidence type="ECO:0000313" key="2">
    <source>
        <dbReference type="EMBL" id="MDJ1482925.1"/>
    </source>
</evidence>
<accession>A0AAE3QPJ7</accession>
<dbReference type="EMBL" id="JASJOS010000009">
    <property type="protein sequence ID" value="MDJ1482925.1"/>
    <property type="molecule type" value="Genomic_DNA"/>
</dbReference>